<proteinExistence type="predicted"/>
<name>A0A2U1LIG2_ARTAN</name>
<dbReference type="OrthoDB" id="421226at2759"/>
<dbReference type="PANTHER" id="PTHR45651">
    <property type="entry name" value="CYCLIC NUCLEOTIDE-GATED ION CHANNEL 15-RELATED-RELATED"/>
    <property type="match status" value="1"/>
</dbReference>
<keyword evidence="1" id="KW-0813">Transport</keyword>
<dbReference type="GO" id="GO:0034220">
    <property type="term" value="P:monoatomic ion transmembrane transport"/>
    <property type="evidence" value="ECO:0007669"/>
    <property type="project" value="UniProtKB-KW"/>
</dbReference>
<dbReference type="Gene3D" id="1.10.287.630">
    <property type="entry name" value="Helix hairpin bin"/>
    <property type="match status" value="1"/>
</dbReference>
<gene>
    <name evidence="2" type="ORF">CTI12_AA487640</name>
</gene>
<dbReference type="GO" id="GO:0016020">
    <property type="term" value="C:membrane"/>
    <property type="evidence" value="ECO:0007669"/>
    <property type="project" value="UniProtKB-SubCell"/>
</dbReference>
<comment type="caution">
    <text evidence="2">The sequence shown here is derived from an EMBL/GenBank/DDBJ whole genome shotgun (WGS) entry which is preliminary data.</text>
</comment>
<sequence>MYLTGNTYNLLLFVLKKLDSRGVTRNSRCITGSFRRRYNHYKWFETRGVDEESLIQSLPKNLRRDIQRHLCLYLVKRVETCIESTQQSENHNGSQNLKSLETTLRMFKESSQPFLQVSLHCSWTFNAAEQGTNKQVNATYSSALQPKVQPGTLFCKVERTRLPKLILIVLLLNRFSYGW</sequence>
<protein>
    <submittedName>
        <fullName evidence="2">Uncharacterized protein</fullName>
    </submittedName>
</protein>
<dbReference type="AlphaFoldDB" id="A0A2U1LIG2"/>
<evidence type="ECO:0000313" key="2">
    <source>
        <dbReference type="EMBL" id="PWA48784.1"/>
    </source>
</evidence>
<dbReference type="STRING" id="35608.A0A2U1LIG2"/>
<dbReference type="Proteomes" id="UP000245207">
    <property type="component" value="Unassembled WGS sequence"/>
</dbReference>
<keyword evidence="1" id="KW-0406">Ion transport</keyword>
<accession>A0A2U1LIG2</accession>
<evidence type="ECO:0000313" key="3">
    <source>
        <dbReference type="Proteomes" id="UP000245207"/>
    </source>
</evidence>
<dbReference type="EMBL" id="PKPP01009207">
    <property type="protein sequence ID" value="PWA48784.1"/>
    <property type="molecule type" value="Genomic_DNA"/>
</dbReference>
<evidence type="ECO:0000256" key="1">
    <source>
        <dbReference type="ARBA" id="ARBA00023303"/>
    </source>
</evidence>
<reference evidence="2 3" key="1">
    <citation type="journal article" date="2018" name="Mol. Plant">
        <title>The genome of Artemisia annua provides insight into the evolution of Asteraceae family and artemisinin biosynthesis.</title>
        <authorList>
            <person name="Shen Q."/>
            <person name="Zhang L."/>
            <person name="Liao Z."/>
            <person name="Wang S."/>
            <person name="Yan T."/>
            <person name="Shi P."/>
            <person name="Liu M."/>
            <person name="Fu X."/>
            <person name="Pan Q."/>
            <person name="Wang Y."/>
            <person name="Lv Z."/>
            <person name="Lu X."/>
            <person name="Zhang F."/>
            <person name="Jiang W."/>
            <person name="Ma Y."/>
            <person name="Chen M."/>
            <person name="Hao X."/>
            <person name="Li L."/>
            <person name="Tang Y."/>
            <person name="Lv G."/>
            <person name="Zhou Y."/>
            <person name="Sun X."/>
            <person name="Brodelius P.E."/>
            <person name="Rose J.K.C."/>
            <person name="Tang K."/>
        </authorList>
    </citation>
    <scope>NUCLEOTIDE SEQUENCE [LARGE SCALE GENOMIC DNA]</scope>
    <source>
        <strain evidence="3">cv. Huhao1</strain>
        <tissue evidence="2">Leaf</tissue>
    </source>
</reference>
<dbReference type="PANTHER" id="PTHR45651:SF52">
    <property type="entry name" value="CYCLIC NUCLEOTIDE-GATED ION CHANNEL 5-RELATED"/>
    <property type="match status" value="1"/>
</dbReference>
<keyword evidence="3" id="KW-1185">Reference proteome</keyword>
<organism evidence="2 3">
    <name type="scientific">Artemisia annua</name>
    <name type="common">Sweet wormwood</name>
    <dbReference type="NCBI Taxonomy" id="35608"/>
    <lineage>
        <taxon>Eukaryota</taxon>
        <taxon>Viridiplantae</taxon>
        <taxon>Streptophyta</taxon>
        <taxon>Embryophyta</taxon>
        <taxon>Tracheophyta</taxon>
        <taxon>Spermatophyta</taxon>
        <taxon>Magnoliopsida</taxon>
        <taxon>eudicotyledons</taxon>
        <taxon>Gunneridae</taxon>
        <taxon>Pentapetalae</taxon>
        <taxon>asterids</taxon>
        <taxon>campanulids</taxon>
        <taxon>Asterales</taxon>
        <taxon>Asteraceae</taxon>
        <taxon>Asteroideae</taxon>
        <taxon>Anthemideae</taxon>
        <taxon>Artemisiinae</taxon>
        <taxon>Artemisia</taxon>
    </lineage>
</organism>
<keyword evidence="1" id="KW-0407">Ion channel</keyword>